<dbReference type="SUPFAM" id="SSF56112">
    <property type="entry name" value="Protein kinase-like (PK-like)"/>
    <property type="match status" value="1"/>
</dbReference>
<comment type="caution">
    <text evidence="7">The sequence shown here is derived from an EMBL/GenBank/DDBJ whole genome shotgun (WGS) entry which is preliminary data.</text>
</comment>
<dbReference type="InterPro" id="IPR011009">
    <property type="entry name" value="Kinase-like_dom_sf"/>
</dbReference>
<organism evidence="7 8">
    <name type="scientific">Vanilla planifolia</name>
    <name type="common">Vanilla</name>
    <dbReference type="NCBI Taxonomy" id="51239"/>
    <lineage>
        <taxon>Eukaryota</taxon>
        <taxon>Viridiplantae</taxon>
        <taxon>Streptophyta</taxon>
        <taxon>Embryophyta</taxon>
        <taxon>Tracheophyta</taxon>
        <taxon>Spermatophyta</taxon>
        <taxon>Magnoliopsida</taxon>
        <taxon>Liliopsida</taxon>
        <taxon>Asparagales</taxon>
        <taxon>Orchidaceae</taxon>
        <taxon>Vanilloideae</taxon>
        <taxon>Vanilleae</taxon>
        <taxon>Vanilla</taxon>
    </lineage>
</organism>
<dbReference type="AlphaFoldDB" id="A0A835QFF9"/>
<dbReference type="GO" id="GO:0005524">
    <property type="term" value="F:ATP binding"/>
    <property type="evidence" value="ECO:0007669"/>
    <property type="project" value="UniProtKB-KW"/>
</dbReference>
<evidence type="ECO:0000256" key="3">
    <source>
        <dbReference type="ARBA" id="ARBA00022777"/>
    </source>
</evidence>
<gene>
    <name evidence="7" type="ORF">HPP92_018362</name>
</gene>
<proteinExistence type="predicted"/>
<evidence type="ECO:0000259" key="6">
    <source>
        <dbReference type="PROSITE" id="PS50011"/>
    </source>
</evidence>
<dbReference type="Pfam" id="PF07714">
    <property type="entry name" value="PK_Tyr_Ser-Thr"/>
    <property type="match status" value="1"/>
</dbReference>
<dbReference type="InterPro" id="IPR008271">
    <property type="entry name" value="Ser/Thr_kinase_AS"/>
</dbReference>
<accession>A0A835QFF9</accession>
<reference evidence="7 8" key="1">
    <citation type="journal article" date="2020" name="Nat. Food">
        <title>A phased Vanilla planifolia genome enables genetic improvement of flavour and production.</title>
        <authorList>
            <person name="Hasing T."/>
            <person name="Tang H."/>
            <person name="Brym M."/>
            <person name="Khazi F."/>
            <person name="Huang T."/>
            <person name="Chambers A.H."/>
        </authorList>
    </citation>
    <scope>NUCLEOTIDE SEQUENCE [LARGE SCALE GENOMIC DNA]</scope>
    <source>
        <tissue evidence="7">Leaf</tissue>
    </source>
</reference>
<dbReference type="PROSITE" id="PS00108">
    <property type="entry name" value="PROTEIN_KINASE_ST"/>
    <property type="match status" value="1"/>
</dbReference>
<evidence type="ECO:0000256" key="4">
    <source>
        <dbReference type="ARBA" id="ARBA00022840"/>
    </source>
</evidence>
<dbReference type="PANTHER" id="PTHR47973">
    <property type="entry name" value="CYSTEINE-RICH RECEPTOR-LIKE PROTEIN KINASE 3"/>
    <property type="match status" value="1"/>
</dbReference>
<evidence type="ECO:0000256" key="2">
    <source>
        <dbReference type="ARBA" id="ARBA00022741"/>
    </source>
</evidence>
<evidence type="ECO:0000256" key="5">
    <source>
        <dbReference type="SAM" id="Phobius"/>
    </source>
</evidence>
<feature type="domain" description="Protein kinase" evidence="6">
    <location>
        <begin position="76"/>
        <end position="383"/>
    </location>
</feature>
<keyword evidence="8" id="KW-1185">Reference proteome</keyword>
<sequence>MRQADEFSDRRKKCGVPANSNITLFASKDDYLPAFPFFLRSLLSPFELVFISPHKHGVDKLKGEVLRSWKRVHFYHQFKLSYGFLNVNKPMKASLVVLISSIIILLNGIILIAVMWMLKKCITFMKRQKTHKVSTEAPGVSAHFSRSLRTISYFDYQTLKKATGNFQPKNQLGSGGFGPVYQGTLDDGRRIAVKQNNELFLDWKMRFNIILGIARGLQYLHEGSNFRILHRDIKASNILLDEGFQPKISDFGLARLFPEDDVYVSTHIAGTLGYTAPEYALKGELSEKADIYSFGVLILEIISNRMNTDLSLPPLMQYLPEYAWKLYERSSICDLVNPRLKADGIEEAGVLQVCQVALLCLQPCPSLRPSMSEVVSMLTSKTVQIASPEKPAFMDTKYKINTDIILPLSCERESEFCPSTESDSLTSTPRFSVKSSVQIDSGRFSHRNDINGMVN</sequence>
<evidence type="ECO:0000313" key="8">
    <source>
        <dbReference type="Proteomes" id="UP000636800"/>
    </source>
</evidence>
<dbReference type="PROSITE" id="PS50011">
    <property type="entry name" value="PROTEIN_KINASE_DOM"/>
    <property type="match status" value="1"/>
</dbReference>
<evidence type="ECO:0000313" key="7">
    <source>
        <dbReference type="EMBL" id="KAG0466782.1"/>
    </source>
</evidence>
<dbReference type="EMBL" id="JADCNL010000009">
    <property type="protein sequence ID" value="KAG0466782.1"/>
    <property type="molecule type" value="Genomic_DNA"/>
</dbReference>
<dbReference type="GO" id="GO:0004672">
    <property type="term" value="F:protein kinase activity"/>
    <property type="evidence" value="ECO:0007669"/>
    <property type="project" value="InterPro"/>
</dbReference>
<keyword evidence="2" id="KW-0547">Nucleotide-binding</keyword>
<keyword evidence="3" id="KW-0418">Kinase</keyword>
<keyword evidence="5" id="KW-1133">Transmembrane helix</keyword>
<keyword evidence="1" id="KW-0808">Transferase</keyword>
<keyword evidence="5" id="KW-0472">Membrane</keyword>
<dbReference type="FunFam" id="1.10.510.10:FF:000336">
    <property type="entry name" value="Cysteine-rich receptor-like protein kinase 2"/>
    <property type="match status" value="1"/>
</dbReference>
<protein>
    <recommendedName>
        <fullName evidence="6">Protein kinase domain-containing protein</fullName>
    </recommendedName>
</protein>
<dbReference type="InterPro" id="IPR000719">
    <property type="entry name" value="Prot_kinase_dom"/>
</dbReference>
<feature type="transmembrane region" description="Helical" evidence="5">
    <location>
        <begin position="95"/>
        <end position="118"/>
    </location>
</feature>
<dbReference type="Gene3D" id="1.10.510.10">
    <property type="entry name" value="Transferase(Phosphotransferase) domain 1"/>
    <property type="match status" value="2"/>
</dbReference>
<name>A0A835QFF9_VANPL</name>
<evidence type="ECO:0000256" key="1">
    <source>
        <dbReference type="ARBA" id="ARBA00022679"/>
    </source>
</evidence>
<dbReference type="InterPro" id="IPR052059">
    <property type="entry name" value="CR_Ser/Thr_kinase"/>
</dbReference>
<dbReference type="Proteomes" id="UP000636800">
    <property type="component" value="Unassembled WGS sequence"/>
</dbReference>
<dbReference type="SMART" id="SM00220">
    <property type="entry name" value="S_TKc"/>
    <property type="match status" value="1"/>
</dbReference>
<keyword evidence="5" id="KW-0812">Transmembrane</keyword>
<dbReference type="InterPro" id="IPR001245">
    <property type="entry name" value="Ser-Thr/Tyr_kinase_cat_dom"/>
</dbReference>
<keyword evidence="4" id="KW-0067">ATP-binding</keyword>